<evidence type="ECO:0000259" key="2">
    <source>
        <dbReference type="Pfam" id="PF13473"/>
    </source>
</evidence>
<sequence length="117" mass="12495">MSNTMTRRRALRIMASSAAVPLMVTTAYAAAHAQPTTHTVTIQNMAFNPANLTIKAGDTVIFRNEDRAPHDATANNGAFKTPRLNAGQSAQLTFPGAATYSYICSVHPRMTGSITVT</sequence>
<dbReference type="SUPFAM" id="SSF49503">
    <property type="entry name" value="Cupredoxins"/>
    <property type="match status" value="1"/>
</dbReference>
<dbReference type="PROSITE" id="PS51318">
    <property type="entry name" value="TAT"/>
    <property type="match status" value="1"/>
</dbReference>
<evidence type="ECO:0000313" key="4">
    <source>
        <dbReference type="Proteomes" id="UP001138961"/>
    </source>
</evidence>
<organism evidence="3 4">
    <name type="scientific">Loktanella gaetbuli</name>
    <dbReference type="NCBI Taxonomy" id="2881335"/>
    <lineage>
        <taxon>Bacteria</taxon>
        <taxon>Pseudomonadati</taxon>
        <taxon>Pseudomonadota</taxon>
        <taxon>Alphaproteobacteria</taxon>
        <taxon>Rhodobacterales</taxon>
        <taxon>Roseobacteraceae</taxon>
        <taxon>Loktanella</taxon>
    </lineage>
</organism>
<dbReference type="RefSeq" id="WP_226747233.1">
    <property type="nucleotide sequence ID" value="NZ_JAJATZ010000001.1"/>
</dbReference>
<feature type="signal peptide" evidence="1">
    <location>
        <begin position="1"/>
        <end position="33"/>
    </location>
</feature>
<evidence type="ECO:0000313" key="3">
    <source>
        <dbReference type="EMBL" id="MCB5198287.1"/>
    </source>
</evidence>
<evidence type="ECO:0000256" key="1">
    <source>
        <dbReference type="SAM" id="SignalP"/>
    </source>
</evidence>
<dbReference type="InterPro" id="IPR006311">
    <property type="entry name" value="TAT_signal"/>
</dbReference>
<dbReference type="InterPro" id="IPR052721">
    <property type="entry name" value="ET_Amicyanin"/>
</dbReference>
<dbReference type="Pfam" id="PF13473">
    <property type="entry name" value="Cupredoxin_1"/>
    <property type="match status" value="1"/>
</dbReference>
<dbReference type="InterPro" id="IPR028096">
    <property type="entry name" value="EfeO_Cupredoxin"/>
</dbReference>
<feature type="chain" id="PRO_5045052273" evidence="1">
    <location>
        <begin position="34"/>
        <end position="117"/>
    </location>
</feature>
<protein>
    <submittedName>
        <fullName evidence="3">Cupredoxin family copper-binding protein</fullName>
    </submittedName>
</protein>
<accession>A0ABS8BRC9</accession>
<comment type="caution">
    <text evidence="3">The sequence shown here is derived from an EMBL/GenBank/DDBJ whole genome shotgun (WGS) entry which is preliminary data.</text>
</comment>
<feature type="domain" description="EfeO-type cupredoxin-like" evidence="2">
    <location>
        <begin position="20"/>
        <end position="116"/>
    </location>
</feature>
<dbReference type="CDD" id="cd13921">
    <property type="entry name" value="Amicyanin"/>
    <property type="match status" value="1"/>
</dbReference>
<keyword evidence="4" id="KW-1185">Reference proteome</keyword>
<proteinExistence type="predicted"/>
<dbReference type="PANTHER" id="PTHR36507">
    <property type="entry name" value="BLL1555 PROTEIN"/>
    <property type="match status" value="1"/>
</dbReference>
<keyword evidence="1" id="KW-0732">Signal</keyword>
<dbReference type="Gene3D" id="2.60.40.420">
    <property type="entry name" value="Cupredoxins - blue copper proteins"/>
    <property type="match status" value="1"/>
</dbReference>
<dbReference type="InterPro" id="IPR008972">
    <property type="entry name" value="Cupredoxin"/>
</dbReference>
<name>A0ABS8BRC9_9RHOB</name>
<reference evidence="3" key="1">
    <citation type="submission" date="2021-10" db="EMBL/GenBank/DDBJ databases">
        <title>Loktanella gaetbuli sp. nov., isolated from a tidal flat.</title>
        <authorList>
            <person name="Park S."/>
            <person name="Yoon J.-H."/>
        </authorList>
    </citation>
    <scope>NUCLEOTIDE SEQUENCE</scope>
    <source>
        <strain evidence="3">TSTF-M6</strain>
    </source>
</reference>
<dbReference type="PANTHER" id="PTHR36507:SF1">
    <property type="entry name" value="BLL1555 PROTEIN"/>
    <property type="match status" value="1"/>
</dbReference>
<dbReference type="Proteomes" id="UP001138961">
    <property type="component" value="Unassembled WGS sequence"/>
</dbReference>
<dbReference type="EMBL" id="JAJATZ010000001">
    <property type="protein sequence ID" value="MCB5198287.1"/>
    <property type="molecule type" value="Genomic_DNA"/>
</dbReference>
<dbReference type="InterPro" id="IPR035668">
    <property type="entry name" value="Amicyanin"/>
</dbReference>
<gene>
    <name evidence="3" type="ORF">LGQ03_03445</name>
</gene>